<feature type="transmembrane region" description="Helical" evidence="1">
    <location>
        <begin position="129"/>
        <end position="150"/>
    </location>
</feature>
<keyword evidence="1" id="KW-0812">Transmembrane</keyword>
<name>A0A7G6YEX8_9MICO</name>
<feature type="transmembrane region" description="Helical" evidence="1">
    <location>
        <begin position="105"/>
        <end position="123"/>
    </location>
</feature>
<dbReference type="Proteomes" id="UP000515511">
    <property type="component" value="Chromosome"/>
</dbReference>
<evidence type="ECO:0000256" key="1">
    <source>
        <dbReference type="SAM" id="Phobius"/>
    </source>
</evidence>
<dbReference type="AlphaFoldDB" id="A0A7G6YEX8"/>
<gene>
    <name evidence="2" type="ORF">F1C12_19290</name>
</gene>
<sequence>MNVQTLTNAILILVLIGWVGYRQMMWRPVSIAKMWRFPAIMSVVGLVLIVQQVKPSSLTPLDLAVVAGELVLSLAVGAWMGGIAHFRPLESPIQVGKDARYIATYESRTGVLGIVLWALVIAVRVGVDVLASMAGSHLGTATGVIFLVFAANRAARTAVFAARLDRHAALAA</sequence>
<accession>A0A7G6YEX8</accession>
<dbReference type="EMBL" id="CP043641">
    <property type="protein sequence ID" value="QNE37043.1"/>
    <property type="molecule type" value="Genomic_DNA"/>
</dbReference>
<proteinExistence type="predicted"/>
<dbReference type="RefSeq" id="WP_185276468.1">
    <property type="nucleotide sequence ID" value="NZ_CP043641.1"/>
</dbReference>
<evidence type="ECO:0000313" key="3">
    <source>
        <dbReference type="Proteomes" id="UP000515511"/>
    </source>
</evidence>
<protein>
    <recommendedName>
        <fullName evidence="4">DUF1453 family protein</fullName>
    </recommendedName>
</protein>
<keyword evidence="1" id="KW-0472">Membrane</keyword>
<keyword evidence="1" id="KW-1133">Transmembrane helix</keyword>
<evidence type="ECO:0000313" key="2">
    <source>
        <dbReference type="EMBL" id="QNE37043.1"/>
    </source>
</evidence>
<feature type="transmembrane region" description="Helical" evidence="1">
    <location>
        <begin position="63"/>
        <end position="84"/>
    </location>
</feature>
<feature type="transmembrane region" description="Helical" evidence="1">
    <location>
        <begin position="6"/>
        <end position="22"/>
    </location>
</feature>
<evidence type="ECO:0008006" key="4">
    <source>
        <dbReference type="Google" id="ProtNLM"/>
    </source>
</evidence>
<dbReference type="KEGG" id="lse:F1C12_19290"/>
<reference evidence="3" key="1">
    <citation type="submission" date="2019-09" db="EMBL/GenBank/DDBJ databases">
        <title>Antimicrobial potential of Antarctic Bacteria.</title>
        <authorList>
            <person name="Benaud N."/>
            <person name="Edwards R.J."/>
            <person name="Ferrari B.C."/>
        </authorList>
    </citation>
    <scope>NUCLEOTIDE SEQUENCE [LARGE SCALE GENOMIC DNA]</scope>
    <source>
        <strain evidence="3">INR9</strain>
    </source>
</reference>
<organism evidence="2 3">
    <name type="scientific">Leifsonia shinshuensis</name>
    <dbReference type="NCBI Taxonomy" id="150026"/>
    <lineage>
        <taxon>Bacteria</taxon>
        <taxon>Bacillati</taxon>
        <taxon>Actinomycetota</taxon>
        <taxon>Actinomycetes</taxon>
        <taxon>Micrococcales</taxon>
        <taxon>Microbacteriaceae</taxon>
        <taxon>Leifsonia</taxon>
    </lineage>
</organism>
<feature type="transmembrane region" description="Helical" evidence="1">
    <location>
        <begin position="34"/>
        <end position="51"/>
    </location>
</feature>